<sequence>MDLKFDFKKEQSPIFGIIYRPMAKVLFWSKKDNYWVSIRMVIDTGADYTLLPRFMAEKLGVNVEKECQIFHTRGIGGTGKVYFLSQIKVKLGNWTRTIPVGFLDKDNIPPLLGRQKFLETFDTEFLKKHIVVFKS</sequence>
<proteinExistence type="predicted"/>
<comment type="caution">
    <text evidence="3">The sequence shown here is derived from an EMBL/GenBank/DDBJ whole genome shotgun (WGS) entry which is preliminary data.</text>
</comment>
<evidence type="ECO:0000313" key="3">
    <source>
        <dbReference type="EMBL" id="OGK42676.1"/>
    </source>
</evidence>
<dbReference type="SUPFAM" id="SSF50630">
    <property type="entry name" value="Acid proteases"/>
    <property type="match status" value="1"/>
</dbReference>
<gene>
    <name evidence="3" type="ORF">A3A74_00010</name>
</gene>
<name>A0A1F7IH31_9BACT</name>
<accession>A0A1F7IH31</accession>
<dbReference type="Pfam" id="PF13650">
    <property type="entry name" value="Asp_protease_2"/>
    <property type="match status" value="1"/>
</dbReference>
<dbReference type="InterPro" id="IPR021109">
    <property type="entry name" value="Peptidase_aspartic_dom_sf"/>
</dbReference>
<dbReference type="EMBL" id="MGAF01000005">
    <property type="protein sequence ID" value="OGK42676.1"/>
    <property type="molecule type" value="Genomic_DNA"/>
</dbReference>
<dbReference type="GO" id="GO:0004190">
    <property type="term" value="F:aspartic-type endopeptidase activity"/>
    <property type="evidence" value="ECO:0007669"/>
    <property type="project" value="InterPro"/>
</dbReference>
<keyword evidence="1" id="KW-0378">Hydrolase</keyword>
<evidence type="ECO:0000259" key="2">
    <source>
        <dbReference type="PROSITE" id="PS50175"/>
    </source>
</evidence>
<dbReference type="InterPro" id="IPR001995">
    <property type="entry name" value="Peptidase_A2_cat"/>
</dbReference>
<dbReference type="PROSITE" id="PS50175">
    <property type="entry name" value="ASP_PROT_RETROV"/>
    <property type="match status" value="1"/>
</dbReference>
<dbReference type="STRING" id="1802055.A3A74_00010"/>
<evidence type="ECO:0000313" key="4">
    <source>
        <dbReference type="Proteomes" id="UP000179270"/>
    </source>
</evidence>
<dbReference type="GO" id="GO:0006508">
    <property type="term" value="P:proteolysis"/>
    <property type="evidence" value="ECO:0007669"/>
    <property type="project" value="InterPro"/>
</dbReference>
<dbReference type="AlphaFoldDB" id="A0A1F7IH31"/>
<dbReference type="Proteomes" id="UP000179270">
    <property type="component" value="Unassembled WGS sequence"/>
</dbReference>
<evidence type="ECO:0000256" key="1">
    <source>
        <dbReference type="ARBA" id="ARBA00022801"/>
    </source>
</evidence>
<organism evidence="3 4">
    <name type="scientific">Candidatus Roizmanbacteria bacterium RIFCSPLOWO2_01_FULL_35_13</name>
    <dbReference type="NCBI Taxonomy" id="1802055"/>
    <lineage>
        <taxon>Bacteria</taxon>
        <taxon>Candidatus Roizmaniibacteriota</taxon>
    </lineage>
</organism>
<reference evidence="3 4" key="1">
    <citation type="journal article" date="2016" name="Nat. Commun.">
        <title>Thousands of microbial genomes shed light on interconnected biogeochemical processes in an aquifer system.</title>
        <authorList>
            <person name="Anantharaman K."/>
            <person name="Brown C.T."/>
            <person name="Hug L.A."/>
            <person name="Sharon I."/>
            <person name="Castelle C.J."/>
            <person name="Probst A.J."/>
            <person name="Thomas B.C."/>
            <person name="Singh A."/>
            <person name="Wilkins M.J."/>
            <person name="Karaoz U."/>
            <person name="Brodie E.L."/>
            <person name="Williams K.H."/>
            <person name="Hubbard S.S."/>
            <person name="Banfield J.F."/>
        </authorList>
    </citation>
    <scope>NUCLEOTIDE SEQUENCE [LARGE SCALE GENOMIC DNA]</scope>
</reference>
<dbReference type="Gene3D" id="2.40.70.10">
    <property type="entry name" value="Acid Proteases"/>
    <property type="match status" value="1"/>
</dbReference>
<feature type="domain" description="Peptidase A2" evidence="2">
    <location>
        <begin position="38"/>
        <end position="116"/>
    </location>
</feature>
<protein>
    <recommendedName>
        <fullName evidence="2">Peptidase A2 domain-containing protein</fullName>
    </recommendedName>
</protein>